<feature type="transmembrane region" description="Helical" evidence="9">
    <location>
        <begin position="298"/>
        <end position="315"/>
    </location>
</feature>
<evidence type="ECO:0000256" key="6">
    <source>
        <dbReference type="ARBA" id="ARBA00023136"/>
    </source>
</evidence>
<name>A0A2U3L9Y7_9BACT</name>
<dbReference type="GO" id="GO:0005886">
    <property type="term" value="C:plasma membrane"/>
    <property type="evidence" value="ECO:0007669"/>
    <property type="project" value="UniProtKB-SubCell"/>
</dbReference>
<evidence type="ECO:0000256" key="1">
    <source>
        <dbReference type="ARBA" id="ARBA00004651"/>
    </source>
</evidence>
<feature type="transmembrane region" description="Helical" evidence="9">
    <location>
        <begin position="380"/>
        <end position="404"/>
    </location>
</feature>
<comment type="similarity">
    <text evidence="7">Belongs to the major facilitator superfamily. Drug:H(+) antiporter-3 (DHA3) (TC 2.A.1.21) family.</text>
</comment>
<dbReference type="InterPro" id="IPR011701">
    <property type="entry name" value="MFS"/>
</dbReference>
<dbReference type="InterPro" id="IPR020846">
    <property type="entry name" value="MFS_dom"/>
</dbReference>
<feature type="transmembrane region" description="Helical" evidence="9">
    <location>
        <begin position="108"/>
        <end position="127"/>
    </location>
</feature>
<dbReference type="PANTHER" id="PTHR23513">
    <property type="entry name" value="INTEGRAL MEMBRANE EFFLUX PROTEIN-RELATED"/>
    <property type="match status" value="1"/>
</dbReference>
<keyword evidence="2" id="KW-0813">Transport</keyword>
<dbReference type="GO" id="GO:0022857">
    <property type="term" value="F:transmembrane transporter activity"/>
    <property type="evidence" value="ECO:0007669"/>
    <property type="project" value="InterPro"/>
</dbReference>
<dbReference type="Pfam" id="PF07690">
    <property type="entry name" value="MFS_1"/>
    <property type="match status" value="1"/>
</dbReference>
<evidence type="ECO:0000259" key="10">
    <source>
        <dbReference type="PROSITE" id="PS50850"/>
    </source>
</evidence>
<comment type="subcellular location">
    <subcellularLocation>
        <location evidence="1">Cell membrane</location>
        <topology evidence="1">Multi-pass membrane protein</topology>
    </subcellularLocation>
</comment>
<proteinExistence type="inferred from homology"/>
<gene>
    <name evidence="11" type="ORF">SBA1_880035</name>
</gene>
<evidence type="ECO:0000256" key="9">
    <source>
        <dbReference type="SAM" id="Phobius"/>
    </source>
</evidence>
<evidence type="ECO:0000313" key="11">
    <source>
        <dbReference type="EMBL" id="SPF48755.1"/>
    </source>
</evidence>
<evidence type="ECO:0000256" key="2">
    <source>
        <dbReference type="ARBA" id="ARBA00022448"/>
    </source>
</evidence>
<dbReference type="Gene3D" id="1.20.1250.20">
    <property type="entry name" value="MFS general substrate transporter like domains"/>
    <property type="match status" value="2"/>
</dbReference>
<evidence type="ECO:0000256" key="8">
    <source>
        <dbReference type="ARBA" id="ARBA00040914"/>
    </source>
</evidence>
<keyword evidence="3" id="KW-1003">Cell membrane</keyword>
<organism evidence="11 12">
    <name type="scientific">Candidatus Sulfotelmatobacter kueseliae</name>
    <dbReference type="NCBI Taxonomy" id="2042962"/>
    <lineage>
        <taxon>Bacteria</taxon>
        <taxon>Pseudomonadati</taxon>
        <taxon>Acidobacteriota</taxon>
        <taxon>Terriglobia</taxon>
        <taxon>Terriglobales</taxon>
        <taxon>Candidatus Korobacteraceae</taxon>
        <taxon>Candidatus Sulfotelmatobacter</taxon>
    </lineage>
</organism>
<feature type="transmembrane region" description="Helical" evidence="9">
    <location>
        <begin position="54"/>
        <end position="71"/>
    </location>
</feature>
<dbReference type="PANTHER" id="PTHR23513:SF9">
    <property type="entry name" value="ENTEROBACTIN EXPORTER ENTS"/>
    <property type="match status" value="1"/>
</dbReference>
<feature type="domain" description="Major facilitator superfamily (MFS) profile" evidence="10">
    <location>
        <begin position="11"/>
        <end position="409"/>
    </location>
</feature>
<dbReference type="InterPro" id="IPR036259">
    <property type="entry name" value="MFS_trans_sf"/>
</dbReference>
<keyword evidence="5 9" id="KW-1133">Transmembrane helix</keyword>
<keyword evidence="6 9" id="KW-0472">Membrane</keyword>
<feature type="transmembrane region" description="Helical" evidence="9">
    <location>
        <begin position="148"/>
        <end position="172"/>
    </location>
</feature>
<dbReference type="SUPFAM" id="SSF103473">
    <property type="entry name" value="MFS general substrate transporter"/>
    <property type="match status" value="1"/>
</dbReference>
<feature type="transmembrane region" description="Helical" evidence="9">
    <location>
        <begin position="83"/>
        <end position="102"/>
    </location>
</feature>
<evidence type="ECO:0000256" key="7">
    <source>
        <dbReference type="ARBA" id="ARBA00038075"/>
    </source>
</evidence>
<feature type="transmembrane region" description="Helical" evidence="9">
    <location>
        <begin position="268"/>
        <end position="286"/>
    </location>
</feature>
<evidence type="ECO:0000256" key="4">
    <source>
        <dbReference type="ARBA" id="ARBA00022692"/>
    </source>
</evidence>
<sequence length="432" mass="45940">MPAPADARAGRVAFTHPGFVLFQVARFLIVAAVEMQAVAVGWQVYEITKRPLDLGLVGLAQFLPGIVLFPISGHASDRLPRRVVLSACYAGYAVCFALLLALSQRRLHSVTAIYVVLVLLGGVRSFSSTASRSILPQLVPEKHFPNAVAWNATTFQAATILGPSFGGILYAIARGPSAVYAVALLTAIGATISSFRIQPEVPARPREPSSSRSMTFKTVFAGLHFIWTRKLILGAISLDLFAVLLGGAVALLPVYAREILHTGPWGLGLLRTAPGVGAALMAILLAHRPLRGRSGITLLWAVGGFGVFTIVFGFSRSLTLSLIALLLAGASDMISVIIRATLTQLATPDEMRGRVTAVDMIFIGTSNEFGQFESGVTAQWFGTVPAVILGGVGTLVVIALWAWLFPELRHAGELHSITSATLEEAPEAPRTD</sequence>
<evidence type="ECO:0000256" key="5">
    <source>
        <dbReference type="ARBA" id="ARBA00022989"/>
    </source>
</evidence>
<evidence type="ECO:0000313" key="12">
    <source>
        <dbReference type="Proteomes" id="UP000238701"/>
    </source>
</evidence>
<dbReference type="AlphaFoldDB" id="A0A2U3L9Y7"/>
<dbReference type="OrthoDB" id="9775268at2"/>
<dbReference type="EMBL" id="OMOD01000186">
    <property type="protein sequence ID" value="SPF48755.1"/>
    <property type="molecule type" value="Genomic_DNA"/>
</dbReference>
<feature type="transmembrane region" description="Helical" evidence="9">
    <location>
        <begin position="231"/>
        <end position="256"/>
    </location>
</feature>
<dbReference type="Proteomes" id="UP000238701">
    <property type="component" value="Unassembled WGS sequence"/>
</dbReference>
<dbReference type="CDD" id="cd06173">
    <property type="entry name" value="MFS_MefA_like"/>
    <property type="match status" value="1"/>
</dbReference>
<feature type="transmembrane region" description="Helical" evidence="9">
    <location>
        <begin position="178"/>
        <end position="197"/>
    </location>
</feature>
<accession>A0A2U3L9Y7</accession>
<feature type="transmembrane region" description="Helical" evidence="9">
    <location>
        <begin position="321"/>
        <end position="342"/>
    </location>
</feature>
<reference evidence="12" key="1">
    <citation type="submission" date="2018-02" db="EMBL/GenBank/DDBJ databases">
        <authorList>
            <person name="Hausmann B."/>
        </authorList>
    </citation>
    <scope>NUCLEOTIDE SEQUENCE [LARGE SCALE GENOMIC DNA]</scope>
    <source>
        <strain evidence="12">Peat soil MAG SbA1</strain>
    </source>
</reference>
<evidence type="ECO:0000256" key="3">
    <source>
        <dbReference type="ARBA" id="ARBA00022475"/>
    </source>
</evidence>
<protein>
    <recommendedName>
        <fullName evidence="8">Multidrug efflux pump Tap</fullName>
    </recommendedName>
</protein>
<keyword evidence="4 9" id="KW-0812">Transmembrane</keyword>
<dbReference type="PROSITE" id="PS50850">
    <property type="entry name" value="MFS"/>
    <property type="match status" value="1"/>
</dbReference>
<feature type="transmembrane region" description="Helical" evidence="9">
    <location>
        <begin position="20"/>
        <end position="42"/>
    </location>
</feature>